<accession>A0A5C6APB5</accession>
<dbReference type="Gene3D" id="3.40.390.10">
    <property type="entry name" value="Collagenase (Catalytic Domain)"/>
    <property type="match status" value="1"/>
</dbReference>
<dbReference type="SUPFAM" id="SSF63446">
    <property type="entry name" value="Type I dockerin domain"/>
    <property type="match status" value="1"/>
</dbReference>
<reference evidence="1 2" key="1">
    <citation type="submission" date="2019-02" db="EMBL/GenBank/DDBJ databases">
        <title>Deep-cultivation of Planctomycetes and their phenomic and genomic characterization uncovers novel biology.</title>
        <authorList>
            <person name="Wiegand S."/>
            <person name="Jogler M."/>
            <person name="Boedeker C."/>
            <person name="Pinto D."/>
            <person name="Vollmers J."/>
            <person name="Rivas-Marin E."/>
            <person name="Kohn T."/>
            <person name="Peeters S.H."/>
            <person name="Heuer A."/>
            <person name="Rast P."/>
            <person name="Oberbeckmann S."/>
            <person name="Bunk B."/>
            <person name="Jeske O."/>
            <person name="Meyerdierks A."/>
            <person name="Storesund J.E."/>
            <person name="Kallscheuer N."/>
            <person name="Luecker S."/>
            <person name="Lage O.M."/>
            <person name="Pohl T."/>
            <person name="Merkel B.J."/>
            <person name="Hornburger P."/>
            <person name="Mueller R.-W."/>
            <person name="Bruemmer F."/>
            <person name="Labrenz M."/>
            <person name="Spormann A.M."/>
            <person name="Op Den Camp H."/>
            <person name="Overmann J."/>
            <person name="Amann R."/>
            <person name="Jetten M.S.M."/>
            <person name="Mascher T."/>
            <person name="Medema M.H."/>
            <person name="Devos D.P."/>
            <person name="Kaster A.-K."/>
            <person name="Ovreas L."/>
            <person name="Rohde M."/>
            <person name="Galperin M.Y."/>
            <person name="Jogler C."/>
        </authorList>
    </citation>
    <scope>NUCLEOTIDE SEQUENCE [LARGE SCALE GENOMIC DNA]</scope>
    <source>
        <strain evidence="1 2">Pla52n</strain>
    </source>
</reference>
<dbReference type="InterPro" id="IPR036439">
    <property type="entry name" value="Dockerin_dom_sf"/>
</dbReference>
<gene>
    <name evidence="1" type="ORF">Pla52n_42310</name>
</gene>
<dbReference type="GO" id="GO:0008237">
    <property type="term" value="F:metallopeptidase activity"/>
    <property type="evidence" value="ECO:0007669"/>
    <property type="project" value="InterPro"/>
</dbReference>
<proteinExistence type="predicted"/>
<dbReference type="RefSeq" id="WP_231742220.1">
    <property type="nucleotide sequence ID" value="NZ_CP151726.1"/>
</dbReference>
<comment type="caution">
    <text evidence="1">The sequence shown here is derived from an EMBL/GenBank/DDBJ whole genome shotgun (WGS) entry which is preliminary data.</text>
</comment>
<dbReference type="EMBL" id="SJPN01000005">
    <property type="protein sequence ID" value="TWU00862.1"/>
    <property type="molecule type" value="Genomic_DNA"/>
</dbReference>
<dbReference type="CDD" id="cd14256">
    <property type="entry name" value="Dockerin_I"/>
    <property type="match status" value="1"/>
</dbReference>
<dbReference type="AlphaFoldDB" id="A0A5C6APB5"/>
<dbReference type="InterPro" id="IPR002105">
    <property type="entry name" value="Dockerin_1_rpt"/>
</dbReference>
<organism evidence="1 2">
    <name type="scientific">Stieleria varia</name>
    <dbReference type="NCBI Taxonomy" id="2528005"/>
    <lineage>
        <taxon>Bacteria</taxon>
        <taxon>Pseudomonadati</taxon>
        <taxon>Planctomycetota</taxon>
        <taxon>Planctomycetia</taxon>
        <taxon>Pirellulales</taxon>
        <taxon>Pirellulaceae</taxon>
        <taxon>Stieleria</taxon>
    </lineage>
</organism>
<dbReference type="InterPro" id="IPR013783">
    <property type="entry name" value="Ig-like_fold"/>
</dbReference>
<dbReference type="InterPro" id="IPR024079">
    <property type="entry name" value="MetalloPept_cat_dom_sf"/>
</dbReference>
<dbReference type="GO" id="GO:0000272">
    <property type="term" value="P:polysaccharide catabolic process"/>
    <property type="evidence" value="ECO:0007669"/>
    <property type="project" value="InterPro"/>
</dbReference>
<dbReference type="Proteomes" id="UP000320176">
    <property type="component" value="Unassembled WGS sequence"/>
</dbReference>
<evidence type="ECO:0000313" key="1">
    <source>
        <dbReference type="EMBL" id="TWU00862.1"/>
    </source>
</evidence>
<protein>
    <submittedName>
        <fullName evidence="1">Dockerin type I repeat protein</fullName>
    </submittedName>
</protein>
<sequence>MWRPGNRKATGRRESLGKLRSAPKVRRGLAAERLESRQMMAADSIGVTPLNTAEFLLGKVVVTPVFFESDGSVEPSTEDWTVNETEDEIGEVLAKISDGVNWWSDFLDAQNTVHSLEFIIDDTYARDPFETGIEPIANPSHRYSDYVADFLIERDFDDAPSIERAVQIFNDQQRQRYDADWAFTIFVVDSSNDGDGFFEGGGAFSGAFAFAGGFYMISPSTREASTFAHEMGHIFWAHDEYPGGASWTATRGYYNTQNLNAANNPTPGFVHELSIMRSGTIASDAFDAMVSPEVTLATVGWQDSDGDGIFDVLDVPLDWEAVGYFDASQSQYHLTGSASAVPLRNLNSSGIQSDITLNEISEIQYRLDEGVWVTAQVFGEQHVTFDLVVPITTPFSTIQWRAIDRSSQVTSEVISAAEDEHAFTSGLGGFVFEDTDGSGQRDAGESLLSATQVTLLAADGSPLFGGSVHAEDLADIELSQPIAGASFSADGVTLDGRVGVFPSPTVPGIRSFQAFDGQRNGFVDRWSQFQTLDVSFDESVGFFEVHFTGLATGSYAMKDGSYARVEAFDSNGVSLGRRTSDIVLAGQTGALRFDDPDGRIASVRVMGHAQTEIVLTSVDFGFDHTFVTDAFGAWHGIGLPDGEYLAELTAENLIHQWPAGPVAVQVQQGAVNIVAAGATRVDSPRHNTQTPEDVNGDQIVTALDALNIINDLAAGGGARILGADEATGVAVDVNNDGRVSALDALLVVNALQDSRDSEGEGELPAGFLSIPENTAVRRQITEDVLTHESNWEVWGPGASDSDARMFNSAGPAQSIKSNPLLATDTDSQVHNEPRGNRRESELTFEKFEKNNFGVEISGFLGREIVTEIRPNP</sequence>
<dbReference type="GO" id="GO:0004553">
    <property type="term" value="F:hydrolase activity, hydrolyzing O-glycosyl compounds"/>
    <property type="evidence" value="ECO:0007669"/>
    <property type="project" value="InterPro"/>
</dbReference>
<keyword evidence="2" id="KW-1185">Reference proteome</keyword>
<dbReference type="Gene3D" id="1.10.1330.10">
    <property type="entry name" value="Dockerin domain"/>
    <property type="match status" value="1"/>
</dbReference>
<dbReference type="Pfam" id="PF00404">
    <property type="entry name" value="Dockerin_1"/>
    <property type="match status" value="1"/>
</dbReference>
<name>A0A5C6APB5_9BACT</name>
<dbReference type="Gene3D" id="2.60.40.10">
    <property type="entry name" value="Immunoglobulins"/>
    <property type="match status" value="1"/>
</dbReference>
<evidence type="ECO:0000313" key="2">
    <source>
        <dbReference type="Proteomes" id="UP000320176"/>
    </source>
</evidence>